<protein>
    <submittedName>
        <fullName evidence="2">Type I secretion system ATPase</fullName>
    </submittedName>
</protein>
<organism evidence="2 3">
    <name type="scientific">Diplocarpon coronariae</name>
    <dbReference type="NCBI Taxonomy" id="2795749"/>
    <lineage>
        <taxon>Eukaryota</taxon>
        <taxon>Fungi</taxon>
        <taxon>Dikarya</taxon>
        <taxon>Ascomycota</taxon>
        <taxon>Pezizomycotina</taxon>
        <taxon>Leotiomycetes</taxon>
        <taxon>Helotiales</taxon>
        <taxon>Drepanopezizaceae</taxon>
        <taxon>Diplocarpon</taxon>
    </lineage>
</organism>
<proteinExistence type="predicted"/>
<comment type="caution">
    <text evidence="2">The sequence shown here is derived from an EMBL/GenBank/DDBJ whole genome shotgun (WGS) entry which is preliminary data.</text>
</comment>
<dbReference type="EMBL" id="MZNU01000220">
    <property type="protein sequence ID" value="OWP02586.1"/>
    <property type="molecule type" value="Genomic_DNA"/>
</dbReference>
<dbReference type="Proteomes" id="UP000242519">
    <property type="component" value="Unassembled WGS sequence"/>
</dbReference>
<accession>A0A218Z5T9</accession>
<dbReference type="AlphaFoldDB" id="A0A218Z5T9"/>
<sequence>MTSSHPTSLLPLTNPSRHVPLQGKLQVAASEQIQNASFPSSLPRPQRPMGEPPTDSRIRALTECLPRKRLLDGLDSPFSLATLSGLPTKDDFELGTRPVPKKQRRKTEKTKSQALR</sequence>
<feature type="region of interest" description="Disordered" evidence="1">
    <location>
        <begin position="34"/>
        <end position="57"/>
    </location>
</feature>
<feature type="compositionally biased region" description="Basic residues" evidence="1">
    <location>
        <begin position="99"/>
        <end position="108"/>
    </location>
</feature>
<keyword evidence="3" id="KW-1185">Reference proteome</keyword>
<evidence type="ECO:0000313" key="3">
    <source>
        <dbReference type="Proteomes" id="UP000242519"/>
    </source>
</evidence>
<evidence type="ECO:0000313" key="2">
    <source>
        <dbReference type="EMBL" id="OWP02586.1"/>
    </source>
</evidence>
<reference evidence="2 3" key="1">
    <citation type="submission" date="2017-04" db="EMBL/GenBank/DDBJ databases">
        <title>Draft genome sequence of Marssonina coronaria NL1: causal agent of apple blotch.</title>
        <authorList>
            <person name="Cheng Q."/>
        </authorList>
    </citation>
    <scope>NUCLEOTIDE SEQUENCE [LARGE SCALE GENOMIC DNA]</scope>
    <source>
        <strain evidence="2 3">NL1</strain>
    </source>
</reference>
<dbReference type="InParanoid" id="A0A218Z5T9"/>
<evidence type="ECO:0000256" key="1">
    <source>
        <dbReference type="SAM" id="MobiDB-lite"/>
    </source>
</evidence>
<name>A0A218Z5T9_9HELO</name>
<feature type="region of interest" description="Disordered" evidence="1">
    <location>
        <begin position="77"/>
        <end position="116"/>
    </location>
</feature>
<gene>
    <name evidence="2" type="ORF">B2J93_1890</name>
</gene>